<evidence type="ECO:0000259" key="1">
    <source>
        <dbReference type="Pfam" id="PF25277"/>
    </source>
</evidence>
<dbReference type="Proteomes" id="UP000799538">
    <property type="component" value="Unassembled WGS sequence"/>
</dbReference>
<organism evidence="2 3">
    <name type="scientific">Elsinoe ampelina</name>
    <dbReference type="NCBI Taxonomy" id="302913"/>
    <lineage>
        <taxon>Eukaryota</taxon>
        <taxon>Fungi</taxon>
        <taxon>Dikarya</taxon>
        <taxon>Ascomycota</taxon>
        <taxon>Pezizomycotina</taxon>
        <taxon>Dothideomycetes</taxon>
        <taxon>Dothideomycetidae</taxon>
        <taxon>Myriangiales</taxon>
        <taxon>Elsinoaceae</taxon>
        <taxon>Elsinoe</taxon>
    </lineage>
</organism>
<proteinExistence type="predicted"/>
<accession>A0A6A6GJB5</accession>
<evidence type="ECO:0000313" key="3">
    <source>
        <dbReference type="Proteomes" id="UP000799538"/>
    </source>
</evidence>
<dbReference type="EMBL" id="ML992503">
    <property type="protein sequence ID" value="KAF2225570.1"/>
    <property type="molecule type" value="Genomic_DNA"/>
</dbReference>
<name>A0A6A6GJB5_9PEZI</name>
<dbReference type="Pfam" id="PF25277">
    <property type="entry name" value="DUF7871"/>
    <property type="match status" value="1"/>
</dbReference>
<reference evidence="3" key="1">
    <citation type="journal article" date="2020" name="Stud. Mycol.">
        <title>101 Dothideomycetes genomes: A test case for predicting lifestyles and emergence of pathogens.</title>
        <authorList>
            <person name="Haridas S."/>
            <person name="Albert R."/>
            <person name="Binder M."/>
            <person name="Bloem J."/>
            <person name="LaButti K."/>
            <person name="Salamov A."/>
            <person name="Andreopoulos B."/>
            <person name="Baker S."/>
            <person name="Barry K."/>
            <person name="Bills G."/>
            <person name="Bluhm B."/>
            <person name="Cannon C."/>
            <person name="Castanera R."/>
            <person name="Culley D."/>
            <person name="Daum C."/>
            <person name="Ezra D."/>
            <person name="Gonzalez J."/>
            <person name="Henrissat B."/>
            <person name="Kuo A."/>
            <person name="Liang C."/>
            <person name="Lipzen A."/>
            <person name="Lutzoni F."/>
            <person name="Magnuson J."/>
            <person name="Mondo S."/>
            <person name="Nolan M."/>
            <person name="Ohm R."/>
            <person name="Pangilinan J."/>
            <person name="Park H.-J."/>
            <person name="Ramirez L."/>
            <person name="Alfaro M."/>
            <person name="Sun H."/>
            <person name="Tritt A."/>
            <person name="Yoshinaga Y."/>
            <person name="Zwiers L.-H."/>
            <person name="Turgeon B."/>
            <person name="Goodwin S."/>
            <person name="Spatafora J."/>
            <person name="Crous P."/>
            <person name="Grigoriev I."/>
        </authorList>
    </citation>
    <scope>NUCLEOTIDE SEQUENCE [LARGE SCALE GENOMIC DNA]</scope>
    <source>
        <strain evidence="3">CECT 20119</strain>
    </source>
</reference>
<evidence type="ECO:0000313" key="2">
    <source>
        <dbReference type="EMBL" id="KAF2225570.1"/>
    </source>
</evidence>
<protein>
    <recommendedName>
        <fullName evidence="1">DUF7871 domain-containing protein</fullName>
    </recommendedName>
</protein>
<feature type="domain" description="DUF7871" evidence="1">
    <location>
        <begin position="8"/>
        <end position="89"/>
    </location>
</feature>
<dbReference type="PANTHER" id="PTHR40620">
    <property type="entry name" value="RESISTANCE PROTEIN CRD2, PUTATIVE (AFU_ORTHOLOGUE AFUA_4G04318)-RELATED"/>
    <property type="match status" value="1"/>
</dbReference>
<gene>
    <name evidence="2" type="ORF">BDZ85DRAFT_257714</name>
</gene>
<sequence>MSAPTAAVPASCCGREGGCICAAEAKCSCGKQAAMHCNCEKAHTENKIDGARCSCNMRAAGECTCSRASTENSKPSGSTCACGKRSACEYTKISEWLCVEADIGTASCNCSGTEAGASSELETDFTTKP</sequence>
<dbReference type="OrthoDB" id="4140664at2759"/>
<keyword evidence="3" id="KW-1185">Reference proteome</keyword>
<dbReference type="InterPro" id="IPR057193">
    <property type="entry name" value="DUF7871"/>
</dbReference>
<dbReference type="PANTHER" id="PTHR40620:SF1">
    <property type="entry name" value="RESISTANCE PROTEIN CRD2, PUTATIVE (AFU_ORTHOLOGUE AFUA_4G04318)-RELATED"/>
    <property type="match status" value="1"/>
</dbReference>
<dbReference type="AlphaFoldDB" id="A0A6A6GJB5"/>